<feature type="binding site" description="axial binding residue" evidence="13">
    <location>
        <position position="450"/>
    </location>
    <ligand>
        <name>heme</name>
        <dbReference type="ChEBI" id="CHEBI:30413"/>
    </ligand>
    <ligandPart>
        <name>Fe</name>
        <dbReference type="ChEBI" id="CHEBI:18248"/>
    </ligandPart>
</feature>
<dbReference type="InterPro" id="IPR001128">
    <property type="entry name" value="Cyt_P450"/>
</dbReference>
<evidence type="ECO:0000256" key="14">
    <source>
        <dbReference type="RuleBase" id="RU000461"/>
    </source>
</evidence>
<keyword evidence="9 14" id="KW-0560">Oxidoreductase</keyword>
<keyword evidence="11 14" id="KW-0503">Monooxygenase</keyword>
<dbReference type="InterPro" id="IPR017972">
    <property type="entry name" value="Cyt_P450_CS"/>
</dbReference>
<keyword evidence="8" id="KW-0492">Microsome</keyword>
<evidence type="ECO:0000256" key="6">
    <source>
        <dbReference type="ARBA" id="ARBA00022723"/>
    </source>
</evidence>
<reference evidence="15" key="1">
    <citation type="journal article" date="2018" name="Pest Manag. Sci.">
        <title>Identification of detoxification genes in imidacloprid-resistant Asian citrus psyllid (Hemiptera: Lividae) and their expression patterns under stress of eight insecticides.</title>
        <authorList>
            <person name="Tian F."/>
            <person name="Li C."/>
            <person name="Wang Z."/>
            <person name="Liu J."/>
            <person name="Zeng X."/>
        </authorList>
    </citation>
    <scope>NUCLEOTIDE SEQUENCE</scope>
</reference>
<dbReference type="EMBL" id="MH329262">
    <property type="protein sequence ID" value="QBQ34523.1"/>
    <property type="molecule type" value="mRNA"/>
</dbReference>
<dbReference type="GO" id="GO:0016705">
    <property type="term" value="F:oxidoreductase activity, acting on paired donors, with incorporation or reduction of molecular oxygen"/>
    <property type="evidence" value="ECO:0007669"/>
    <property type="project" value="InterPro"/>
</dbReference>
<accession>A0A482LR05</accession>
<dbReference type="GO" id="GO:0004497">
    <property type="term" value="F:monooxygenase activity"/>
    <property type="evidence" value="ECO:0007669"/>
    <property type="project" value="UniProtKB-KW"/>
</dbReference>
<dbReference type="CDD" id="cd20628">
    <property type="entry name" value="CYP4"/>
    <property type="match status" value="1"/>
</dbReference>
<dbReference type="SUPFAM" id="SSF48264">
    <property type="entry name" value="Cytochrome P450"/>
    <property type="match status" value="1"/>
</dbReference>
<comment type="subcellular location">
    <subcellularLocation>
        <location evidence="3">Endoplasmic reticulum membrane</location>
        <topology evidence="3">Peripheral membrane protein</topology>
    </subcellularLocation>
    <subcellularLocation>
        <location evidence="2">Microsome membrane</location>
        <topology evidence="2">Peripheral membrane protein</topology>
    </subcellularLocation>
</comment>
<dbReference type="PROSITE" id="PS00086">
    <property type="entry name" value="CYTOCHROME_P450"/>
    <property type="match status" value="1"/>
</dbReference>
<dbReference type="GO" id="GO:0020037">
    <property type="term" value="F:heme binding"/>
    <property type="evidence" value="ECO:0007669"/>
    <property type="project" value="InterPro"/>
</dbReference>
<keyword evidence="10 13" id="KW-0408">Iron</keyword>
<evidence type="ECO:0000256" key="8">
    <source>
        <dbReference type="ARBA" id="ARBA00022848"/>
    </source>
</evidence>
<comment type="cofactor">
    <cofactor evidence="1 13">
        <name>heme</name>
        <dbReference type="ChEBI" id="CHEBI:30413"/>
    </cofactor>
</comment>
<dbReference type="PANTHER" id="PTHR24291">
    <property type="entry name" value="CYTOCHROME P450 FAMILY 4"/>
    <property type="match status" value="1"/>
</dbReference>
<evidence type="ECO:0000256" key="10">
    <source>
        <dbReference type="ARBA" id="ARBA00023004"/>
    </source>
</evidence>
<keyword evidence="6 13" id="KW-0479">Metal-binding</keyword>
<keyword evidence="5 13" id="KW-0349">Heme</keyword>
<organism evidence="15">
    <name type="scientific">Diaphorina citri</name>
    <name type="common">Asian citrus psyllid</name>
    <dbReference type="NCBI Taxonomy" id="121845"/>
    <lineage>
        <taxon>Eukaryota</taxon>
        <taxon>Metazoa</taxon>
        <taxon>Ecdysozoa</taxon>
        <taxon>Arthropoda</taxon>
        <taxon>Hexapoda</taxon>
        <taxon>Insecta</taxon>
        <taxon>Pterygota</taxon>
        <taxon>Neoptera</taxon>
        <taxon>Paraneoptera</taxon>
        <taxon>Hemiptera</taxon>
        <taxon>Sternorrhyncha</taxon>
        <taxon>Psylloidea</taxon>
        <taxon>Psyllidae</taxon>
        <taxon>Diaphorininae</taxon>
        <taxon>Diaphorina</taxon>
    </lineage>
</organism>
<dbReference type="Gene3D" id="1.10.630.10">
    <property type="entry name" value="Cytochrome P450"/>
    <property type="match status" value="1"/>
</dbReference>
<dbReference type="Pfam" id="PF00067">
    <property type="entry name" value="p450"/>
    <property type="match status" value="1"/>
</dbReference>
<dbReference type="InterPro" id="IPR050196">
    <property type="entry name" value="Cytochrome_P450_Monoox"/>
</dbReference>
<evidence type="ECO:0000256" key="13">
    <source>
        <dbReference type="PIRSR" id="PIRSR602401-1"/>
    </source>
</evidence>
<evidence type="ECO:0000256" key="5">
    <source>
        <dbReference type="ARBA" id="ARBA00022617"/>
    </source>
</evidence>
<dbReference type="GO" id="GO:0005789">
    <property type="term" value="C:endoplasmic reticulum membrane"/>
    <property type="evidence" value="ECO:0007669"/>
    <property type="project" value="UniProtKB-SubCell"/>
</dbReference>
<dbReference type="GO" id="GO:0005506">
    <property type="term" value="F:iron ion binding"/>
    <property type="evidence" value="ECO:0007669"/>
    <property type="project" value="InterPro"/>
</dbReference>
<dbReference type="AlphaFoldDB" id="A0A482LR05"/>
<dbReference type="InterPro" id="IPR036396">
    <property type="entry name" value="Cyt_P450_sf"/>
</dbReference>
<keyword evidence="12" id="KW-0472">Membrane</keyword>
<protein>
    <submittedName>
        <fullName evidence="15">Cytochrome P450 CYP4C5</fullName>
    </submittedName>
</protein>
<evidence type="ECO:0000256" key="4">
    <source>
        <dbReference type="ARBA" id="ARBA00010617"/>
    </source>
</evidence>
<evidence type="ECO:0000256" key="2">
    <source>
        <dbReference type="ARBA" id="ARBA00004174"/>
    </source>
</evidence>
<dbReference type="PRINTS" id="PR00463">
    <property type="entry name" value="EP450I"/>
</dbReference>
<keyword evidence="7" id="KW-0256">Endoplasmic reticulum</keyword>
<comment type="similarity">
    <text evidence="4 14">Belongs to the cytochrome P450 family.</text>
</comment>
<name>A0A482LR05_DIACI</name>
<proteinExistence type="evidence at transcript level"/>
<evidence type="ECO:0000256" key="7">
    <source>
        <dbReference type="ARBA" id="ARBA00022824"/>
    </source>
</evidence>
<evidence type="ECO:0000256" key="1">
    <source>
        <dbReference type="ARBA" id="ARBA00001971"/>
    </source>
</evidence>
<evidence type="ECO:0000313" key="15">
    <source>
        <dbReference type="EMBL" id="QBQ34523.1"/>
    </source>
</evidence>
<sequence>MWLMILLLAPFLLIFLYFFVALIICYKWDTPKRNYVMAKKLPGPKTLPIIGLALDIALLKPHDIFDFVAGLLDRWKPLVTFRNIGYFCCITTNPDHVEEILKSTKYISKGLEYFPIIPWLRTGLLTSKGEKWVARRKMLTPTFHFEILEQYLPIINQNALDLCDKLTSHVFSEINLITHISRLTLNVIVETAMGTKLHGQEGEEYIKAVTKACAMVMKRAQDPTLFNDYFFYFSWSGYQTRKCLKTLHQFTENVIKERRAEYRKKKQNLTENSEGRKRKAFLDFLIEFSEQDPDLMNDLDIREEVDTFMFEGHDTTAMSLCWTLFLLASHQEIQDKVVSEIEDIFGPQECKDIRKEHLKKMEYLEKVLKESLRLYPSVPYISRWLEQDLVLGEYTIPAQSNIGIMSYLMHRSPELYPDPEKFDPERFSKENSAGRHPFAYIPFSAGPRNCIGQRFAMMEEKVILTQLLRKFRFEAVSSPDQVKCIPYVVLRPLNSELMVRITPRRNAE</sequence>
<evidence type="ECO:0000256" key="9">
    <source>
        <dbReference type="ARBA" id="ARBA00023002"/>
    </source>
</evidence>
<evidence type="ECO:0000256" key="11">
    <source>
        <dbReference type="ARBA" id="ARBA00023033"/>
    </source>
</evidence>
<dbReference type="PANTHER" id="PTHR24291:SF189">
    <property type="entry name" value="CYTOCHROME P450 4C3-RELATED"/>
    <property type="match status" value="1"/>
</dbReference>
<dbReference type="PRINTS" id="PR00385">
    <property type="entry name" value="P450"/>
</dbReference>
<evidence type="ECO:0000256" key="3">
    <source>
        <dbReference type="ARBA" id="ARBA00004406"/>
    </source>
</evidence>
<gene>
    <name evidence="15" type="primary">CYP4C5</name>
</gene>
<dbReference type="InterPro" id="IPR002401">
    <property type="entry name" value="Cyt_P450_E_grp-I"/>
</dbReference>
<evidence type="ECO:0000256" key="12">
    <source>
        <dbReference type="ARBA" id="ARBA00023136"/>
    </source>
</evidence>